<dbReference type="EMBL" id="FZOF01000020">
    <property type="protein sequence ID" value="SNT30522.1"/>
    <property type="molecule type" value="Genomic_DNA"/>
</dbReference>
<feature type="transmembrane region" description="Helical" evidence="1">
    <location>
        <begin position="230"/>
        <end position="248"/>
    </location>
</feature>
<evidence type="ECO:0000313" key="3">
    <source>
        <dbReference type="Proteomes" id="UP000198280"/>
    </source>
</evidence>
<keyword evidence="1" id="KW-1133">Transmembrane helix</keyword>
<dbReference type="PANTHER" id="PTHR36840:SF1">
    <property type="entry name" value="BLL5714 PROTEIN"/>
    <property type="match status" value="1"/>
</dbReference>
<feature type="transmembrane region" description="Helical" evidence="1">
    <location>
        <begin position="198"/>
        <end position="221"/>
    </location>
</feature>
<evidence type="ECO:0000256" key="1">
    <source>
        <dbReference type="SAM" id="Phobius"/>
    </source>
</evidence>
<feature type="transmembrane region" description="Helical" evidence="1">
    <location>
        <begin position="138"/>
        <end position="158"/>
    </location>
</feature>
<feature type="transmembrane region" description="Helical" evidence="1">
    <location>
        <begin position="49"/>
        <end position="69"/>
    </location>
</feature>
<keyword evidence="1" id="KW-0812">Transmembrane</keyword>
<dbReference type="InterPro" id="IPR010640">
    <property type="entry name" value="Low_temperature_requirement_A"/>
</dbReference>
<keyword evidence="1" id="KW-0472">Membrane</keyword>
<proteinExistence type="predicted"/>
<keyword evidence="3" id="KW-1185">Reference proteome</keyword>
<evidence type="ECO:0000313" key="2">
    <source>
        <dbReference type="EMBL" id="SNT30522.1"/>
    </source>
</evidence>
<feature type="transmembrane region" description="Helical" evidence="1">
    <location>
        <begin position="268"/>
        <end position="288"/>
    </location>
</feature>
<reference evidence="2 3" key="1">
    <citation type="submission" date="2017-06" db="EMBL/GenBank/DDBJ databases">
        <authorList>
            <person name="Kim H.J."/>
            <person name="Triplett B.A."/>
        </authorList>
    </citation>
    <scope>NUCLEOTIDE SEQUENCE [LARGE SCALE GENOMIC DNA]</scope>
    <source>
        <strain evidence="2 3">CGMCC 4.1858</strain>
    </source>
</reference>
<feature type="transmembrane region" description="Helical" evidence="1">
    <location>
        <begin position="108"/>
        <end position="126"/>
    </location>
</feature>
<feature type="transmembrane region" description="Helical" evidence="1">
    <location>
        <begin position="340"/>
        <end position="369"/>
    </location>
</feature>
<feature type="transmembrane region" description="Helical" evidence="1">
    <location>
        <begin position="81"/>
        <end position="102"/>
    </location>
</feature>
<dbReference type="Proteomes" id="UP000198280">
    <property type="component" value="Unassembled WGS sequence"/>
</dbReference>
<name>A0A239LKU8_9ACTN</name>
<dbReference type="Pfam" id="PF06772">
    <property type="entry name" value="LtrA"/>
    <property type="match status" value="1"/>
</dbReference>
<feature type="transmembrane region" description="Helical" evidence="1">
    <location>
        <begin position="300"/>
        <end position="320"/>
    </location>
</feature>
<sequence>MVARVADEKHRTATALELFFDLCFVVAVAQTSAAFEEELAAGHVGGGVLGYALVFFAIWWAWMNFTWFASAYDTDDIPYRLLTVVQIGGALVMSAGTAAALQDGDYTVITWGYVVMRLAMVSQWLRAARSDPERRQSCLRYAAGILVVQTGWLAHLVVPGDLRLPAHAVLALAELAVPVWAERAANTTWHPRHIAERFGLFTLIVLGESITAAAGAVRAALDTDATFGDIATLVLGGTLTVCALWWLYFAQNASRRLGNFTTATLWGYGHYAVFACAAAVGAGLAVNVAQATGHGHLTAYGAAAAYTVPVAGFVLSVWLLHRTAAAGHPTAPDVVHALAVAAILAATFAPAPVLVTGVVAALLVAATCVPRERGGIRAAAA</sequence>
<organism evidence="2 3">
    <name type="scientific">Actinacidiphila glaucinigra</name>
    <dbReference type="NCBI Taxonomy" id="235986"/>
    <lineage>
        <taxon>Bacteria</taxon>
        <taxon>Bacillati</taxon>
        <taxon>Actinomycetota</taxon>
        <taxon>Actinomycetes</taxon>
        <taxon>Kitasatosporales</taxon>
        <taxon>Streptomycetaceae</taxon>
        <taxon>Actinacidiphila</taxon>
    </lineage>
</organism>
<gene>
    <name evidence="2" type="ORF">SAMN05216252_12043</name>
</gene>
<dbReference type="PANTHER" id="PTHR36840">
    <property type="entry name" value="BLL5714 PROTEIN"/>
    <property type="match status" value="1"/>
</dbReference>
<protein>
    <submittedName>
        <fullName evidence="2">Low temperature requirement protein LtrA</fullName>
    </submittedName>
</protein>
<dbReference type="AlphaFoldDB" id="A0A239LKU8"/>
<feature type="transmembrane region" description="Helical" evidence="1">
    <location>
        <begin position="12"/>
        <end position="29"/>
    </location>
</feature>
<accession>A0A239LKU8</accession>